<proteinExistence type="predicted"/>
<gene>
    <name evidence="3" type="ORF">Sradi_3586200</name>
</gene>
<sequence>MPDDPIEEELHEEPNNAEIGNTEYVSSIETSTAWTAWREQLPQICDDEGNSNPRRYRAKADKNNIRCTWTQREEEALVNALRTICSNGWKCENGFRAGYLNQLEALMCKQFPDTDIKAEPHINSKIHVWKKYYSTLVGMMAKSGFGWDDSRCMITVDSQEVWDEFCKHCKNNAVQVWPFFSAWREIFGRDRAEGERIFETTPEIVQNQKSNFVQTDTQECYVPTAEWCPDFGYAGNDKAISDEVQVTPDPNVNSTASNMKSGSASRKRKGCKVADDDILSNAVEKFCASADARLAEISKKLFVDYIEVEKRSAIFEAIGKIPGIDLNDQIVVANRLVDNPRKWTFFSVYRKKPEPAW</sequence>
<dbReference type="EMBL" id="JACGWJ010000015">
    <property type="protein sequence ID" value="KAL0366961.1"/>
    <property type="molecule type" value="Genomic_DNA"/>
</dbReference>
<reference evidence="3" key="1">
    <citation type="submission" date="2020-06" db="EMBL/GenBank/DDBJ databases">
        <authorList>
            <person name="Li T."/>
            <person name="Hu X."/>
            <person name="Zhang T."/>
            <person name="Song X."/>
            <person name="Zhang H."/>
            <person name="Dai N."/>
            <person name="Sheng W."/>
            <person name="Hou X."/>
            <person name="Wei L."/>
        </authorList>
    </citation>
    <scope>NUCLEOTIDE SEQUENCE</scope>
    <source>
        <strain evidence="3">G02</strain>
        <tissue evidence="3">Leaf</tissue>
    </source>
</reference>
<feature type="compositionally biased region" description="Acidic residues" evidence="1">
    <location>
        <begin position="1"/>
        <end position="11"/>
    </location>
</feature>
<feature type="region of interest" description="Disordered" evidence="1">
    <location>
        <begin position="1"/>
        <end position="21"/>
    </location>
</feature>
<comment type="caution">
    <text evidence="3">The sequence shown here is derived from an EMBL/GenBank/DDBJ whole genome shotgun (WGS) entry which is preliminary data.</text>
</comment>
<accession>A0AAW2QH61</accession>
<evidence type="ECO:0000256" key="1">
    <source>
        <dbReference type="SAM" id="MobiDB-lite"/>
    </source>
</evidence>
<dbReference type="PANTHER" id="PTHR46250:SF18">
    <property type="entry name" value="MYB_SANT-LIKE DOMAIN-CONTAINING PROTEIN"/>
    <property type="match status" value="1"/>
</dbReference>
<feature type="domain" description="Myb/SANT-like" evidence="2">
    <location>
        <begin position="68"/>
        <end position="165"/>
    </location>
</feature>
<name>A0AAW2QH61_SESRA</name>
<organism evidence="3">
    <name type="scientific">Sesamum radiatum</name>
    <name type="common">Black benniseed</name>
    <dbReference type="NCBI Taxonomy" id="300843"/>
    <lineage>
        <taxon>Eukaryota</taxon>
        <taxon>Viridiplantae</taxon>
        <taxon>Streptophyta</taxon>
        <taxon>Embryophyta</taxon>
        <taxon>Tracheophyta</taxon>
        <taxon>Spermatophyta</taxon>
        <taxon>Magnoliopsida</taxon>
        <taxon>eudicotyledons</taxon>
        <taxon>Gunneridae</taxon>
        <taxon>Pentapetalae</taxon>
        <taxon>asterids</taxon>
        <taxon>lamiids</taxon>
        <taxon>Lamiales</taxon>
        <taxon>Pedaliaceae</taxon>
        <taxon>Sesamum</taxon>
    </lineage>
</organism>
<dbReference type="PANTHER" id="PTHR46250">
    <property type="entry name" value="MYB/SANT-LIKE DNA-BINDING DOMAIN PROTEIN-RELATED"/>
    <property type="match status" value="1"/>
</dbReference>
<evidence type="ECO:0000313" key="3">
    <source>
        <dbReference type="EMBL" id="KAL0366961.1"/>
    </source>
</evidence>
<dbReference type="InterPro" id="IPR024752">
    <property type="entry name" value="Myb/SANT-like_dom"/>
</dbReference>
<dbReference type="AlphaFoldDB" id="A0AAW2QH61"/>
<reference evidence="3" key="2">
    <citation type="journal article" date="2024" name="Plant">
        <title>Genomic evolution and insights into agronomic trait innovations of Sesamum species.</title>
        <authorList>
            <person name="Miao H."/>
            <person name="Wang L."/>
            <person name="Qu L."/>
            <person name="Liu H."/>
            <person name="Sun Y."/>
            <person name="Le M."/>
            <person name="Wang Q."/>
            <person name="Wei S."/>
            <person name="Zheng Y."/>
            <person name="Lin W."/>
            <person name="Duan Y."/>
            <person name="Cao H."/>
            <person name="Xiong S."/>
            <person name="Wang X."/>
            <person name="Wei L."/>
            <person name="Li C."/>
            <person name="Ma Q."/>
            <person name="Ju M."/>
            <person name="Zhao R."/>
            <person name="Li G."/>
            <person name="Mu C."/>
            <person name="Tian Q."/>
            <person name="Mei H."/>
            <person name="Zhang T."/>
            <person name="Gao T."/>
            <person name="Zhang H."/>
        </authorList>
    </citation>
    <scope>NUCLEOTIDE SEQUENCE</scope>
    <source>
        <strain evidence="3">G02</strain>
    </source>
</reference>
<protein>
    <recommendedName>
        <fullName evidence="2">Myb/SANT-like domain-containing protein</fullName>
    </recommendedName>
</protein>
<dbReference type="Pfam" id="PF12776">
    <property type="entry name" value="Myb_DNA-bind_3"/>
    <property type="match status" value="1"/>
</dbReference>
<evidence type="ECO:0000259" key="2">
    <source>
        <dbReference type="Pfam" id="PF12776"/>
    </source>
</evidence>